<keyword evidence="1" id="KW-0812">Transmembrane</keyword>
<dbReference type="RefSeq" id="WP_138256555.1">
    <property type="nucleotide sequence ID" value="NZ_VBUK01000001.1"/>
</dbReference>
<keyword evidence="1" id="KW-0472">Membrane</keyword>
<reference evidence="2 3" key="1">
    <citation type="journal article" date="2017" name="Int. J. Syst. Evol. Microbiol.">
        <title>Maripseudobacter aurantiacus gen. nov., sp. nov., a novel member of the family Flavobacteriaceae isolated from a sedimentation basin.</title>
        <authorList>
            <person name="Chen C."/>
            <person name="Su Y."/>
            <person name="Tao T."/>
            <person name="Fu G."/>
            <person name="Zhang C."/>
            <person name="Sun C."/>
            <person name="Zhang X."/>
            <person name="Wu M."/>
        </authorList>
    </citation>
    <scope>NUCLEOTIDE SEQUENCE [LARGE SCALE GENOMIC DNA]</scope>
    <source>
        <strain evidence="3">CDA4</strain>
    </source>
</reference>
<keyword evidence="3" id="KW-1185">Reference proteome</keyword>
<comment type="caution">
    <text evidence="2">The sequence shown here is derived from an EMBL/GenBank/DDBJ whole genome shotgun (WGS) entry which is preliminary data.</text>
</comment>
<name>A0A5R8MA66_9FLAO</name>
<dbReference type="EMBL" id="VBUK01000001">
    <property type="protein sequence ID" value="TLF46400.1"/>
    <property type="molecule type" value="Genomic_DNA"/>
</dbReference>
<protein>
    <submittedName>
        <fullName evidence="2">Uncharacterized protein</fullName>
    </submittedName>
</protein>
<organism evidence="2 3">
    <name type="scientific">Maribacter aurantiacus</name>
    <dbReference type="NCBI Taxonomy" id="1882343"/>
    <lineage>
        <taxon>Bacteria</taxon>
        <taxon>Pseudomonadati</taxon>
        <taxon>Bacteroidota</taxon>
        <taxon>Flavobacteriia</taxon>
        <taxon>Flavobacteriales</taxon>
        <taxon>Flavobacteriaceae</taxon>
        <taxon>Maribacter</taxon>
    </lineage>
</organism>
<dbReference type="OrthoDB" id="1453534at2"/>
<gene>
    <name evidence="2" type="ORF">FEK29_01065</name>
</gene>
<evidence type="ECO:0000313" key="3">
    <source>
        <dbReference type="Proteomes" id="UP000308382"/>
    </source>
</evidence>
<evidence type="ECO:0000256" key="1">
    <source>
        <dbReference type="SAM" id="Phobius"/>
    </source>
</evidence>
<feature type="transmembrane region" description="Helical" evidence="1">
    <location>
        <begin position="21"/>
        <end position="39"/>
    </location>
</feature>
<accession>A0A5R8MA66</accession>
<dbReference type="Proteomes" id="UP000308382">
    <property type="component" value="Unassembled WGS sequence"/>
</dbReference>
<sequence length="141" mass="16916">MKYENRKSKELEKQERTIRKSLAIVFIPIFLMIISIALIQQNSLSYLEKEYYKCHNDSYSGNITSLLLERTKGRTRPILIDNKWEKEVPFFIHEKLTVGDSLFKEPESDFDYFVLISKTDTIKRDLNKLLRKKYFEKLNKK</sequence>
<dbReference type="AlphaFoldDB" id="A0A5R8MA66"/>
<proteinExistence type="predicted"/>
<evidence type="ECO:0000313" key="2">
    <source>
        <dbReference type="EMBL" id="TLF46400.1"/>
    </source>
</evidence>
<keyword evidence="1" id="KW-1133">Transmembrane helix</keyword>